<evidence type="ECO:0000313" key="3">
    <source>
        <dbReference type="Proteomes" id="UP000293398"/>
    </source>
</evidence>
<protein>
    <submittedName>
        <fullName evidence="2">Natural product biosynthesis luciferase-like monooxygenase protein</fullName>
    </submittedName>
</protein>
<keyword evidence="2" id="KW-0503">Monooxygenase</keyword>
<sequence>MLKTNNETSISQAISDNSANHRIPKFSVFFFSGEAPTVSTSGIYDLVMNAAKLAEEAEFEAIWLPERHFHAFGGLFPSPAIVASAIAATTKRLGIRAGSVVLPLHNPINVAEEWSVIDNISSGRVGMSVAPGFHPSDFVLKPENYSDRREIFRNNVTDLLKLWRGESFTGKDGLQRETSVVTLPRPYQKSLPLWITASESEDSFKYAGGQGANILTSLLALDRKTLASRIQSYRECLQPNCTDQEGGTVTLMLHTYVSSDEKDVEQHGVQPLKNYLKEHLNFAAPRADYSKINKLSDSDKDALVEHAARRYTRDASLIGTPEHCRKVIDDLMKIGVDEIACLIDFGVPTEQALQSLKEVAAIKAEIESEHKLHIGV</sequence>
<evidence type="ECO:0000313" key="2">
    <source>
        <dbReference type="EMBL" id="RZT99033.1"/>
    </source>
</evidence>
<feature type="domain" description="Luciferase-like" evidence="1">
    <location>
        <begin position="25"/>
        <end position="338"/>
    </location>
</feature>
<dbReference type="InterPro" id="IPR024011">
    <property type="entry name" value="Biosynth_lucif-like_mOase_dom"/>
</dbReference>
<dbReference type="GO" id="GO:0004497">
    <property type="term" value="F:monooxygenase activity"/>
    <property type="evidence" value="ECO:0007669"/>
    <property type="project" value="UniProtKB-KW"/>
</dbReference>
<dbReference type="PANTHER" id="PTHR30137">
    <property type="entry name" value="LUCIFERASE-LIKE MONOOXYGENASE"/>
    <property type="match status" value="1"/>
</dbReference>
<dbReference type="AlphaFoldDB" id="A0A4Q7VRA7"/>
<dbReference type="OrthoDB" id="6297021at2"/>
<dbReference type="SUPFAM" id="SSF51679">
    <property type="entry name" value="Bacterial luciferase-like"/>
    <property type="match status" value="1"/>
</dbReference>
<reference evidence="2 3" key="1">
    <citation type="submission" date="2019-02" db="EMBL/GenBank/DDBJ databases">
        <title>Genomic Encyclopedia of Type Strains, Phase IV (KMG-IV): sequencing the most valuable type-strain genomes for metagenomic binning, comparative biology and taxonomic classification.</title>
        <authorList>
            <person name="Goeker M."/>
        </authorList>
    </citation>
    <scope>NUCLEOTIDE SEQUENCE [LARGE SCALE GENOMIC DNA]</scope>
    <source>
        <strain evidence="2 3">DSM 23814</strain>
    </source>
</reference>
<dbReference type="PANTHER" id="PTHR30137:SF6">
    <property type="entry name" value="LUCIFERASE-LIKE MONOOXYGENASE"/>
    <property type="match status" value="1"/>
</dbReference>
<accession>A0A4Q7VRA7</accession>
<proteinExistence type="predicted"/>
<name>A0A4Q7VRA7_9BURK</name>
<dbReference type="RefSeq" id="WP_130303335.1">
    <property type="nucleotide sequence ID" value="NZ_SHKO01000001.1"/>
</dbReference>
<dbReference type="EMBL" id="SHKO01000001">
    <property type="protein sequence ID" value="RZT99033.1"/>
    <property type="molecule type" value="Genomic_DNA"/>
</dbReference>
<comment type="caution">
    <text evidence="2">The sequence shown here is derived from an EMBL/GenBank/DDBJ whole genome shotgun (WGS) entry which is preliminary data.</text>
</comment>
<organism evidence="2 3">
    <name type="scientific">Advenella incenata</name>
    <dbReference type="NCBI Taxonomy" id="267800"/>
    <lineage>
        <taxon>Bacteria</taxon>
        <taxon>Pseudomonadati</taxon>
        <taxon>Pseudomonadota</taxon>
        <taxon>Betaproteobacteria</taxon>
        <taxon>Burkholderiales</taxon>
        <taxon>Alcaligenaceae</taxon>
    </lineage>
</organism>
<dbReference type="Pfam" id="PF00296">
    <property type="entry name" value="Bac_luciferase"/>
    <property type="match status" value="1"/>
</dbReference>
<dbReference type="NCBIfam" id="TIGR04020">
    <property type="entry name" value="seco_metab_LLM"/>
    <property type="match status" value="1"/>
</dbReference>
<evidence type="ECO:0000259" key="1">
    <source>
        <dbReference type="Pfam" id="PF00296"/>
    </source>
</evidence>
<dbReference type="InterPro" id="IPR011251">
    <property type="entry name" value="Luciferase-like_dom"/>
</dbReference>
<dbReference type="GO" id="GO:0016705">
    <property type="term" value="F:oxidoreductase activity, acting on paired donors, with incorporation or reduction of molecular oxygen"/>
    <property type="evidence" value="ECO:0007669"/>
    <property type="project" value="InterPro"/>
</dbReference>
<dbReference type="GO" id="GO:0005829">
    <property type="term" value="C:cytosol"/>
    <property type="evidence" value="ECO:0007669"/>
    <property type="project" value="TreeGrafter"/>
</dbReference>
<dbReference type="InterPro" id="IPR050766">
    <property type="entry name" value="Bact_Lucif_Oxidored"/>
</dbReference>
<keyword evidence="3" id="KW-1185">Reference proteome</keyword>
<dbReference type="Proteomes" id="UP000293398">
    <property type="component" value="Unassembled WGS sequence"/>
</dbReference>
<keyword evidence="2" id="KW-0560">Oxidoreductase</keyword>
<gene>
    <name evidence="2" type="ORF">EV681_0814</name>
</gene>
<dbReference type="Gene3D" id="3.20.20.30">
    <property type="entry name" value="Luciferase-like domain"/>
    <property type="match status" value="1"/>
</dbReference>
<dbReference type="InterPro" id="IPR036661">
    <property type="entry name" value="Luciferase-like_sf"/>
</dbReference>